<proteinExistence type="predicted"/>
<evidence type="ECO:0000313" key="13">
    <source>
        <dbReference type="EnsemblMetazoa" id="CapteP188352"/>
    </source>
</evidence>
<feature type="transmembrane region" description="Helical" evidence="10">
    <location>
        <begin position="95"/>
        <end position="115"/>
    </location>
</feature>
<reference evidence="14" key="1">
    <citation type="submission" date="2012-12" db="EMBL/GenBank/DDBJ databases">
        <authorList>
            <person name="Hellsten U."/>
            <person name="Grimwood J."/>
            <person name="Chapman J.A."/>
            <person name="Shapiro H."/>
            <person name="Aerts A."/>
            <person name="Otillar R.P."/>
            <person name="Terry A.Y."/>
            <person name="Boore J.L."/>
            <person name="Simakov O."/>
            <person name="Marletaz F."/>
            <person name="Cho S.-J."/>
            <person name="Edsinger-Gonzales E."/>
            <person name="Havlak P."/>
            <person name="Kuo D.-H."/>
            <person name="Larsson T."/>
            <person name="Lv J."/>
            <person name="Arendt D."/>
            <person name="Savage R."/>
            <person name="Osoegawa K."/>
            <person name="de Jong P."/>
            <person name="Lindberg D.R."/>
            <person name="Seaver E.C."/>
            <person name="Weisblat D.A."/>
            <person name="Putnam N.H."/>
            <person name="Grigoriev I.V."/>
            <person name="Rokhsar D.S."/>
        </authorList>
    </citation>
    <scope>NUCLEOTIDE SEQUENCE</scope>
    <source>
        <strain evidence="14">I ESC-2004</strain>
    </source>
</reference>
<reference evidence="12 14" key="2">
    <citation type="journal article" date="2013" name="Nature">
        <title>Insights into bilaterian evolution from three spiralian genomes.</title>
        <authorList>
            <person name="Simakov O."/>
            <person name="Marletaz F."/>
            <person name="Cho S.J."/>
            <person name="Edsinger-Gonzales E."/>
            <person name="Havlak P."/>
            <person name="Hellsten U."/>
            <person name="Kuo D.H."/>
            <person name="Larsson T."/>
            <person name="Lv J."/>
            <person name="Arendt D."/>
            <person name="Savage R."/>
            <person name="Osoegawa K."/>
            <person name="de Jong P."/>
            <person name="Grimwood J."/>
            <person name="Chapman J.A."/>
            <person name="Shapiro H."/>
            <person name="Aerts A."/>
            <person name="Otillar R.P."/>
            <person name="Terry A.Y."/>
            <person name="Boore J.L."/>
            <person name="Grigoriev I.V."/>
            <person name="Lindberg D.R."/>
            <person name="Seaver E.C."/>
            <person name="Weisblat D.A."/>
            <person name="Putnam N.H."/>
            <person name="Rokhsar D.S."/>
        </authorList>
    </citation>
    <scope>NUCLEOTIDE SEQUENCE</scope>
    <source>
        <strain evidence="12 14">I ESC-2004</strain>
    </source>
</reference>
<keyword evidence="6 10" id="KW-0472">Membrane</keyword>
<feature type="compositionally biased region" description="Low complexity" evidence="9">
    <location>
        <begin position="236"/>
        <end position="254"/>
    </location>
</feature>
<dbReference type="InterPro" id="IPR000276">
    <property type="entry name" value="GPCR_Rhodpsn"/>
</dbReference>
<dbReference type="Gene3D" id="1.20.1070.10">
    <property type="entry name" value="Rhodopsin 7-helix transmembrane proteins"/>
    <property type="match status" value="1"/>
</dbReference>
<feature type="transmembrane region" description="Helical" evidence="10">
    <location>
        <begin position="136"/>
        <end position="161"/>
    </location>
</feature>
<evidence type="ECO:0000256" key="7">
    <source>
        <dbReference type="ARBA" id="ARBA00023170"/>
    </source>
</evidence>
<accession>R7VI32</accession>
<keyword evidence="4 10" id="KW-1133">Transmembrane helix</keyword>
<dbReference type="GO" id="GO:0004930">
    <property type="term" value="F:G protein-coupled receptor activity"/>
    <property type="evidence" value="ECO:0007669"/>
    <property type="project" value="UniProtKB-KW"/>
</dbReference>
<comment type="subcellular location">
    <subcellularLocation>
        <location evidence="1">Cell membrane</location>
        <topology evidence="1">Multi-pass membrane protein</topology>
    </subcellularLocation>
</comment>
<dbReference type="OrthoDB" id="10053542at2759"/>
<dbReference type="EnsemblMetazoa" id="CapteT188352">
    <property type="protein sequence ID" value="CapteP188352"/>
    <property type="gene ID" value="CapteG188352"/>
</dbReference>
<keyword evidence="5" id="KW-0297">G-protein coupled receptor</keyword>
<dbReference type="EMBL" id="AMQN01003776">
    <property type="status" value="NOT_ANNOTATED_CDS"/>
    <property type="molecule type" value="Genomic_DNA"/>
</dbReference>
<dbReference type="SUPFAM" id="SSF81321">
    <property type="entry name" value="Family A G protein-coupled receptor-like"/>
    <property type="match status" value="1"/>
</dbReference>
<evidence type="ECO:0000256" key="3">
    <source>
        <dbReference type="ARBA" id="ARBA00022692"/>
    </source>
</evidence>
<feature type="transmembrane region" description="Helical" evidence="10">
    <location>
        <begin position="54"/>
        <end position="75"/>
    </location>
</feature>
<dbReference type="InterPro" id="IPR017452">
    <property type="entry name" value="GPCR_Rhodpsn_7TM"/>
</dbReference>
<dbReference type="CDD" id="cd00637">
    <property type="entry name" value="7tm_classA_rhodopsin-like"/>
    <property type="match status" value="1"/>
</dbReference>
<name>R7VI32_CAPTE</name>
<dbReference type="EMBL" id="KB291874">
    <property type="protein sequence ID" value="ELU18513.1"/>
    <property type="molecule type" value="Genomic_DNA"/>
</dbReference>
<dbReference type="HOGENOM" id="CLU_641308_0_0_1"/>
<keyword evidence="8" id="KW-0807">Transducer</keyword>
<protein>
    <recommendedName>
        <fullName evidence="11">G-protein coupled receptors family 1 profile domain-containing protein</fullName>
    </recommendedName>
</protein>
<dbReference type="OMA" id="FFWILMI"/>
<evidence type="ECO:0000256" key="8">
    <source>
        <dbReference type="ARBA" id="ARBA00023224"/>
    </source>
</evidence>
<keyword evidence="14" id="KW-1185">Reference proteome</keyword>
<feature type="transmembrane region" description="Helical" evidence="10">
    <location>
        <begin position="181"/>
        <end position="204"/>
    </location>
</feature>
<evidence type="ECO:0000313" key="14">
    <source>
        <dbReference type="Proteomes" id="UP000014760"/>
    </source>
</evidence>
<evidence type="ECO:0000259" key="11">
    <source>
        <dbReference type="PROSITE" id="PS50262"/>
    </source>
</evidence>
<keyword evidence="2" id="KW-1003">Cell membrane</keyword>
<evidence type="ECO:0000256" key="6">
    <source>
        <dbReference type="ARBA" id="ARBA00023136"/>
    </source>
</evidence>
<feature type="transmembrane region" description="Helical" evidence="10">
    <location>
        <begin position="308"/>
        <end position="325"/>
    </location>
</feature>
<dbReference type="PRINTS" id="PR00237">
    <property type="entry name" value="GPCRRHODOPSN"/>
</dbReference>
<dbReference type="PROSITE" id="PS50262">
    <property type="entry name" value="G_PROTEIN_RECEP_F1_2"/>
    <property type="match status" value="1"/>
</dbReference>
<evidence type="ECO:0000256" key="4">
    <source>
        <dbReference type="ARBA" id="ARBA00022989"/>
    </source>
</evidence>
<keyword evidence="3 10" id="KW-0812">Transmembrane</keyword>
<evidence type="ECO:0000256" key="5">
    <source>
        <dbReference type="ARBA" id="ARBA00023040"/>
    </source>
</evidence>
<feature type="region of interest" description="Disordered" evidence="9">
    <location>
        <begin position="236"/>
        <end position="255"/>
    </location>
</feature>
<dbReference type="Pfam" id="PF00001">
    <property type="entry name" value="7tm_1"/>
    <property type="match status" value="1"/>
</dbReference>
<dbReference type="SMART" id="SM01381">
    <property type="entry name" value="7TM_GPCR_Srsx"/>
    <property type="match status" value="1"/>
</dbReference>
<evidence type="ECO:0000313" key="12">
    <source>
        <dbReference type="EMBL" id="ELU18513.1"/>
    </source>
</evidence>
<feature type="transmembrane region" description="Helical" evidence="10">
    <location>
        <begin position="345"/>
        <end position="365"/>
    </location>
</feature>
<feature type="domain" description="G-protein coupled receptors family 1 profile" evidence="11">
    <location>
        <begin position="38"/>
        <end position="362"/>
    </location>
</feature>
<gene>
    <name evidence="12" type="ORF">CAPTEDRAFT_188352</name>
</gene>
<dbReference type="STRING" id="283909.R7VI32"/>
<dbReference type="AlphaFoldDB" id="R7VI32"/>
<evidence type="ECO:0000256" key="2">
    <source>
        <dbReference type="ARBA" id="ARBA00022475"/>
    </source>
</evidence>
<dbReference type="GO" id="GO:0005886">
    <property type="term" value="C:plasma membrane"/>
    <property type="evidence" value="ECO:0007669"/>
    <property type="project" value="UniProtKB-SubCell"/>
</dbReference>
<sequence length="428" mass="47728">MDNLTSSHVSTNNTLDDHGASLFQLIPICVLMPLSVASNLLLMTTIARCRHLHTTSNALLFFLGLVDLFFALLVLPPWAVSLWRRHLPPVLCKSVAFITMFLFLESISTIACIALDRYLRICHPMHYQQMVTKQRAAAVISLTLVQAGLLSTAPLINFGRYTFQPSSLLICSSQFAGQKGFSSVVLATTILPSFLIIVVSYWKIFRVARRQARRIADISSIAVQRPPPVLLVNPAPAQPHSRRISTSSSNSSISLPHADDDAASFASSIMRAWNDFKRTASQTGTHTRLLWRRAVGGISHSLKVNRSLKTVLTVIVCFFTCWLPYITQLTYLSFRSSHVRYSVEYVVTFLALSSSIVNPLSCALINKDYRRALLLSLGIGRTKREEEIMRRVVFALTPSRVPSEAAIRLARVMSVREPVESYHELPSA</sequence>
<evidence type="ECO:0000256" key="1">
    <source>
        <dbReference type="ARBA" id="ARBA00004651"/>
    </source>
</evidence>
<feature type="transmembrane region" description="Helical" evidence="10">
    <location>
        <begin position="20"/>
        <end position="42"/>
    </location>
</feature>
<keyword evidence="7" id="KW-0675">Receptor</keyword>
<reference evidence="13" key="3">
    <citation type="submission" date="2015-06" db="UniProtKB">
        <authorList>
            <consortium name="EnsemblMetazoa"/>
        </authorList>
    </citation>
    <scope>IDENTIFICATION</scope>
</reference>
<evidence type="ECO:0000256" key="9">
    <source>
        <dbReference type="SAM" id="MobiDB-lite"/>
    </source>
</evidence>
<dbReference type="Proteomes" id="UP000014760">
    <property type="component" value="Unassembled WGS sequence"/>
</dbReference>
<organism evidence="12">
    <name type="scientific">Capitella teleta</name>
    <name type="common">Polychaete worm</name>
    <dbReference type="NCBI Taxonomy" id="283909"/>
    <lineage>
        <taxon>Eukaryota</taxon>
        <taxon>Metazoa</taxon>
        <taxon>Spiralia</taxon>
        <taxon>Lophotrochozoa</taxon>
        <taxon>Annelida</taxon>
        <taxon>Polychaeta</taxon>
        <taxon>Sedentaria</taxon>
        <taxon>Scolecida</taxon>
        <taxon>Capitellidae</taxon>
        <taxon>Capitella</taxon>
    </lineage>
</organism>
<evidence type="ECO:0000256" key="10">
    <source>
        <dbReference type="SAM" id="Phobius"/>
    </source>
</evidence>
<dbReference type="PANTHER" id="PTHR22752">
    <property type="entry name" value="G PROTEIN-COUPLED RECEPTOR"/>
    <property type="match status" value="1"/>
</dbReference>